<reference evidence="1" key="1">
    <citation type="submission" date="2020-10" db="EMBL/GenBank/DDBJ databases">
        <authorList>
            <person name="Gilroy R."/>
        </authorList>
    </citation>
    <scope>NUCLEOTIDE SEQUENCE</scope>
    <source>
        <strain evidence="1">11167</strain>
    </source>
</reference>
<gene>
    <name evidence="1" type="ORF">IAC42_09060</name>
</gene>
<evidence type="ECO:0000313" key="2">
    <source>
        <dbReference type="Proteomes" id="UP000823633"/>
    </source>
</evidence>
<organism evidence="1 2">
    <name type="scientific">Candidatus Aphodenecus pullistercoris</name>
    <dbReference type="NCBI Taxonomy" id="2840669"/>
    <lineage>
        <taxon>Bacteria</taxon>
        <taxon>Pseudomonadati</taxon>
        <taxon>Spirochaetota</taxon>
        <taxon>Spirochaetia</taxon>
        <taxon>Spirochaetales</taxon>
        <taxon>Candidatus Aphodenecus</taxon>
    </lineage>
</organism>
<dbReference type="Proteomes" id="UP000823633">
    <property type="component" value="Unassembled WGS sequence"/>
</dbReference>
<dbReference type="EMBL" id="JADIMU010000063">
    <property type="protein sequence ID" value="MBO8443885.1"/>
    <property type="molecule type" value="Genomic_DNA"/>
</dbReference>
<sequence>MIKSLRRQAFGYRDTRYFFLKIWDASRQIPKARRYTSQQNCA</sequence>
<name>A0A9D9ECG9_9SPIR</name>
<reference evidence="1" key="2">
    <citation type="journal article" date="2021" name="PeerJ">
        <title>Extensive microbial diversity within the chicken gut microbiome revealed by metagenomics and culture.</title>
        <authorList>
            <person name="Gilroy R."/>
            <person name="Ravi A."/>
            <person name="Getino M."/>
            <person name="Pursley I."/>
            <person name="Horton D.L."/>
            <person name="Alikhan N.F."/>
            <person name="Baker D."/>
            <person name="Gharbi K."/>
            <person name="Hall N."/>
            <person name="Watson M."/>
            <person name="Adriaenssens E.M."/>
            <person name="Foster-Nyarko E."/>
            <person name="Jarju S."/>
            <person name="Secka A."/>
            <person name="Antonio M."/>
            <person name="Oren A."/>
            <person name="Chaudhuri R.R."/>
            <person name="La Ragione R."/>
            <person name="Hildebrand F."/>
            <person name="Pallen M.J."/>
        </authorList>
    </citation>
    <scope>NUCLEOTIDE SEQUENCE</scope>
    <source>
        <strain evidence="1">11167</strain>
    </source>
</reference>
<proteinExistence type="predicted"/>
<dbReference type="AlphaFoldDB" id="A0A9D9ECG9"/>
<protein>
    <recommendedName>
        <fullName evidence="3">Transposase IS204/IS1001/IS1096/IS1165 DDE domain-containing protein</fullName>
    </recommendedName>
</protein>
<accession>A0A9D9ECG9</accession>
<comment type="caution">
    <text evidence="1">The sequence shown here is derived from an EMBL/GenBank/DDBJ whole genome shotgun (WGS) entry which is preliminary data.</text>
</comment>
<evidence type="ECO:0000313" key="1">
    <source>
        <dbReference type="EMBL" id="MBO8443885.1"/>
    </source>
</evidence>
<evidence type="ECO:0008006" key="3">
    <source>
        <dbReference type="Google" id="ProtNLM"/>
    </source>
</evidence>